<evidence type="ECO:0000256" key="1">
    <source>
        <dbReference type="ARBA" id="ARBA00022801"/>
    </source>
</evidence>
<dbReference type="InterPro" id="IPR001650">
    <property type="entry name" value="Helicase_C-like"/>
</dbReference>
<organism evidence="5">
    <name type="scientific">hydrothermal vent metagenome</name>
    <dbReference type="NCBI Taxonomy" id="652676"/>
    <lineage>
        <taxon>unclassified sequences</taxon>
        <taxon>metagenomes</taxon>
        <taxon>ecological metagenomes</taxon>
    </lineage>
</organism>
<proteinExistence type="predicted"/>
<dbReference type="AlphaFoldDB" id="A0A3B1D8S6"/>
<dbReference type="PROSITE" id="PS51194">
    <property type="entry name" value="HELICASE_CTER"/>
    <property type="match status" value="1"/>
</dbReference>
<dbReference type="Gene3D" id="3.40.50.300">
    <property type="entry name" value="P-loop containing nucleotide triphosphate hydrolases"/>
    <property type="match status" value="1"/>
</dbReference>
<dbReference type="SMART" id="SM00487">
    <property type="entry name" value="DEXDc"/>
    <property type="match status" value="1"/>
</dbReference>
<dbReference type="GO" id="GO:0016787">
    <property type="term" value="F:hydrolase activity"/>
    <property type="evidence" value="ECO:0007669"/>
    <property type="project" value="UniProtKB-KW"/>
</dbReference>
<dbReference type="PROSITE" id="PS50966">
    <property type="entry name" value="ZF_SWIM"/>
    <property type="match status" value="2"/>
</dbReference>
<feature type="domain" description="Helicase ATP-binding" evidence="3">
    <location>
        <begin position="316"/>
        <end position="475"/>
    </location>
</feature>
<feature type="domain" description="SWIM-type" evidence="2">
    <location>
        <begin position="159"/>
        <end position="197"/>
    </location>
</feature>
<gene>
    <name evidence="5" type="ORF">MNBD_UNCLBAC01-1689</name>
</gene>
<feature type="domain" description="Helicase C-terminal" evidence="4">
    <location>
        <begin position="600"/>
        <end position="760"/>
    </location>
</feature>
<dbReference type="InterPro" id="IPR014001">
    <property type="entry name" value="Helicase_ATP-bd"/>
</dbReference>
<name>A0A3B1D8S6_9ZZZZ</name>
<dbReference type="InterPro" id="IPR000330">
    <property type="entry name" value="SNF2_N"/>
</dbReference>
<reference evidence="5" key="1">
    <citation type="submission" date="2018-06" db="EMBL/GenBank/DDBJ databases">
        <authorList>
            <person name="Zhirakovskaya E."/>
        </authorList>
    </citation>
    <scope>NUCLEOTIDE SEQUENCE</scope>
</reference>
<dbReference type="InterPro" id="IPR007527">
    <property type="entry name" value="Znf_SWIM"/>
</dbReference>
<dbReference type="InterPro" id="IPR027417">
    <property type="entry name" value="P-loop_NTPase"/>
</dbReference>
<dbReference type="SUPFAM" id="SSF52540">
    <property type="entry name" value="P-loop containing nucleoside triphosphate hydrolases"/>
    <property type="match status" value="2"/>
</dbReference>
<dbReference type="InterPro" id="IPR038718">
    <property type="entry name" value="SNF2-like_sf"/>
</dbReference>
<sequence length="887" mass="101818">MLELTKDVIKKEIAESNVVYQRGENIFRLGNYYLKEADFENQSFQYYIDGNYGDYDVHIDFNNGDINYSCTCPFFSDGCKHTVAVCMDIIEQVKRYQSEEELLEPAGSISENECLSYDEIKCQAIDARKKSAKNEAFEISLGDTYKGEHLIITSRGKQYVVTLHDPHTGEGHCSCPDFNTNKLNSCKHLIHLYSYLKKKKNFSTQIQKEKFPFVHIHWDAAIGRPRYFYDRKLPKGVGEALSSYFETNKIFCGQDIEGFYPLLERLKGIKNVKLDEYVLQKVDEALLKKEIKEIKNYTPDYSCVKANLYPYQKEGVNFALFKKSAIIADEMGLGKTLQAITVALLKKELFNIEKVLIVCPASLKEQWKREIERFTDEAVTVIAGPKWVRQDVYTNNSDFFKVTNYEAVLRDNLVIGRYNPDLIILDEAQRIKNFETKTAQAIKSIPHKQSLVITGTPLENKLEDLYSIIQFVDSEMFAPLWEFAAGHFILKKNKKNKIFGYRNLNAIHEKLKSIVIRRRKEEVLKDLPEQVTNNYYIELTAEQLEIHQGYLRSLLPLLSKKFLTPMDVRRIQQLMTSMRMVCDSTYLIDRKTNLSPKLTELETILKDVVLENKRKVVLFTEWTTMTFLIGKVLSELGIPFVEFTGKVPVKKRGKLIEEFNENPDCKVFLATEAGGVGLNLQSADCVINFELPWNPAKLNQRIGRVMRIGQKSKCVNVINLIAKQSIEEKIQAGIHLKQQLFDGVFDGKIDEVEFSQKKKAEFINKIREMLDDEPMIPTAETSDPEEIPESTPHFLNPQVLNEETMDIAGEEDEPLEIKNDIVHTETSSDGSTSSEKMEDVLENGMKFLSGLMAMATGKPLITKEQEKTIHVDHKTGEVTMKFKLPGF</sequence>
<protein>
    <recommendedName>
        <fullName evidence="6">Helicase</fullName>
    </recommendedName>
</protein>
<dbReference type="EMBL" id="UOGJ01000039">
    <property type="protein sequence ID" value="VAX35231.1"/>
    <property type="molecule type" value="Genomic_DNA"/>
</dbReference>
<dbReference type="Pfam" id="PF00271">
    <property type="entry name" value="Helicase_C"/>
    <property type="match status" value="1"/>
</dbReference>
<dbReference type="GO" id="GO:0005524">
    <property type="term" value="F:ATP binding"/>
    <property type="evidence" value="ECO:0007669"/>
    <property type="project" value="InterPro"/>
</dbReference>
<dbReference type="CDD" id="cd17919">
    <property type="entry name" value="DEXHc_Snf"/>
    <property type="match status" value="1"/>
</dbReference>
<evidence type="ECO:0000313" key="5">
    <source>
        <dbReference type="EMBL" id="VAX35231.1"/>
    </source>
</evidence>
<evidence type="ECO:0000259" key="4">
    <source>
        <dbReference type="PROSITE" id="PS51194"/>
    </source>
</evidence>
<dbReference type="PROSITE" id="PS51192">
    <property type="entry name" value="HELICASE_ATP_BIND_1"/>
    <property type="match status" value="1"/>
</dbReference>
<dbReference type="GO" id="GO:0008270">
    <property type="term" value="F:zinc ion binding"/>
    <property type="evidence" value="ECO:0007669"/>
    <property type="project" value="InterPro"/>
</dbReference>
<evidence type="ECO:0000259" key="3">
    <source>
        <dbReference type="PROSITE" id="PS51192"/>
    </source>
</evidence>
<evidence type="ECO:0008006" key="6">
    <source>
        <dbReference type="Google" id="ProtNLM"/>
    </source>
</evidence>
<feature type="domain" description="SWIM-type" evidence="2">
    <location>
        <begin position="55"/>
        <end position="90"/>
    </location>
</feature>
<dbReference type="Gene3D" id="3.40.50.10810">
    <property type="entry name" value="Tandem AAA-ATPase domain"/>
    <property type="match status" value="1"/>
</dbReference>
<dbReference type="Pfam" id="PF04434">
    <property type="entry name" value="SWIM"/>
    <property type="match status" value="2"/>
</dbReference>
<keyword evidence="1" id="KW-0378">Hydrolase</keyword>
<dbReference type="CDD" id="cd18793">
    <property type="entry name" value="SF2_C_SNF"/>
    <property type="match status" value="1"/>
</dbReference>
<dbReference type="Pfam" id="PF00176">
    <property type="entry name" value="SNF2-rel_dom"/>
    <property type="match status" value="1"/>
</dbReference>
<evidence type="ECO:0000259" key="2">
    <source>
        <dbReference type="PROSITE" id="PS50966"/>
    </source>
</evidence>
<dbReference type="SMART" id="SM00490">
    <property type="entry name" value="HELICc"/>
    <property type="match status" value="1"/>
</dbReference>
<dbReference type="InterPro" id="IPR049730">
    <property type="entry name" value="SNF2/RAD54-like_C"/>
</dbReference>
<accession>A0A3B1D8S6</accession>
<dbReference type="PANTHER" id="PTHR10799">
    <property type="entry name" value="SNF2/RAD54 HELICASE FAMILY"/>
    <property type="match status" value="1"/>
</dbReference>